<protein>
    <submittedName>
        <fullName evidence="3">Putative RDH13</fullName>
    </submittedName>
</protein>
<sequence length="309" mass="34659">MWYIWLVLTLVLIKLYNKWSTGKFYDNSVMSGKVVIVTGGNSGIGYATALELAKRGAKVILGCRDNKKGLRAVERIKKRSRNTSVRHIHLDLASFTSVRKFVEEFKNTEAKLDVLINNAGTSGISQDYTEDGVVTDMQINHFGPFLLTLLLVPMLKKSAPSRVVIVSSVLHRFGRIDDLNEMNRYTYVQAFCNSKLCNVLFTTELARRLDGTGVVVNSAHPGQVNTSLYKSTIFEKLRSLVLYSFFKSPYDGAQTSVYLAVSDECDQITGGYFADCEESKMSLKVNEISANKLWSYSESLVKLRPEETI</sequence>
<evidence type="ECO:0000313" key="4">
    <source>
        <dbReference type="Proteomes" id="UP000037510"/>
    </source>
</evidence>
<keyword evidence="2" id="KW-0732">Signal</keyword>
<dbReference type="PRINTS" id="PR00081">
    <property type="entry name" value="GDHRDH"/>
</dbReference>
<evidence type="ECO:0000256" key="1">
    <source>
        <dbReference type="ARBA" id="ARBA00023002"/>
    </source>
</evidence>
<proteinExistence type="predicted"/>
<dbReference type="SUPFAM" id="SSF51735">
    <property type="entry name" value="NAD(P)-binding Rossmann-fold domains"/>
    <property type="match status" value="1"/>
</dbReference>
<dbReference type="Proteomes" id="UP000037510">
    <property type="component" value="Unassembled WGS sequence"/>
</dbReference>
<evidence type="ECO:0000256" key="2">
    <source>
        <dbReference type="SAM" id="SignalP"/>
    </source>
</evidence>
<feature type="chain" id="PRO_5005573521" evidence="2">
    <location>
        <begin position="21"/>
        <end position="309"/>
    </location>
</feature>
<dbReference type="PANTHER" id="PTHR43157:SF31">
    <property type="entry name" value="PHOSPHATIDYLINOSITOL-GLYCAN BIOSYNTHESIS CLASS F PROTEIN"/>
    <property type="match status" value="1"/>
</dbReference>
<gene>
    <name evidence="3" type="ORF">OBRU01_06904</name>
</gene>
<dbReference type="OrthoDB" id="191139at2759"/>
<keyword evidence="4" id="KW-1185">Reference proteome</keyword>
<evidence type="ECO:0000313" key="3">
    <source>
        <dbReference type="EMBL" id="KOB75884.1"/>
    </source>
</evidence>
<dbReference type="AlphaFoldDB" id="A0A0L7LKJ0"/>
<dbReference type="PANTHER" id="PTHR43157">
    <property type="entry name" value="PHOSPHATIDYLINOSITOL-GLYCAN BIOSYNTHESIS CLASS F PROTEIN-RELATED"/>
    <property type="match status" value="1"/>
</dbReference>
<keyword evidence="1" id="KW-0560">Oxidoreductase</keyword>
<dbReference type="InterPro" id="IPR036291">
    <property type="entry name" value="NAD(P)-bd_dom_sf"/>
</dbReference>
<feature type="signal peptide" evidence="2">
    <location>
        <begin position="1"/>
        <end position="20"/>
    </location>
</feature>
<dbReference type="Pfam" id="PF00106">
    <property type="entry name" value="adh_short"/>
    <property type="match status" value="1"/>
</dbReference>
<dbReference type="EMBL" id="JTDY01000784">
    <property type="protein sequence ID" value="KOB75884.1"/>
    <property type="molecule type" value="Genomic_DNA"/>
</dbReference>
<dbReference type="GO" id="GO:0016491">
    <property type="term" value="F:oxidoreductase activity"/>
    <property type="evidence" value="ECO:0007669"/>
    <property type="project" value="UniProtKB-KW"/>
</dbReference>
<dbReference type="InterPro" id="IPR002347">
    <property type="entry name" value="SDR_fam"/>
</dbReference>
<dbReference type="STRING" id="104452.A0A0L7LKJ0"/>
<comment type="caution">
    <text evidence="3">The sequence shown here is derived from an EMBL/GenBank/DDBJ whole genome shotgun (WGS) entry which is preliminary data.</text>
</comment>
<name>A0A0L7LKJ0_OPEBR</name>
<reference evidence="3 4" key="1">
    <citation type="journal article" date="2015" name="Genome Biol. Evol.">
        <title>The genome of winter moth (Operophtera brumata) provides a genomic perspective on sexual dimorphism and phenology.</title>
        <authorList>
            <person name="Derks M.F."/>
            <person name="Smit S."/>
            <person name="Salis L."/>
            <person name="Schijlen E."/>
            <person name="Bossers A."/>
            <person name="Mateman C."/>
            <person name="Pijl A.S."/>
            <person name="de Ridder D."/>
            <person name="Groenen M.A."/>
            <person name="Visser M.E."/>
            <person name="Megens H.J."/>
        </authorList>
    </citation>
    <scope>NUCLEOTIDE SEQUENCE [LARGE SCALE GENOMIC DNA]</scope>
    <source>
        <strain evidence="3">WM2013NL</strain>
        <tissue evidence="3">Head and thorax</tissue>
    </source>
</reference>
<organism evidence="3 4">
    <name type="scientific">Operophtera brumata</name>
    <name type="common">Winter moth</name>
    <name type="synonym">Phalaena brumata</name>
    <dbReference type="NCBI Taxonomy" id="104452"/>
    <lineage>
        <taxon>Eukaryota</taxon>
        <taxon>Metazoa</taxon>
        <taxon>Ecdysozoa</taxon>
        <taxon>Arthropoda</taxon>
        <taxon>Hexapoda</taxon>
        <taxon>Insecta</taxon>
        <taxon>Pterygota</taxon>
        <taxon>Neoptera</taxon>
        <taxon>Endopterygota</taxon>
        <taxon>Lepidoptera</taxon>
        <taxon>Glossata</taxon>
        <taxon>Ditrysia</taxon>
        <taxon>Geometroidea</taxon>
        <taxon>Geometridae</taxon>
        <taxon>Larentiinae</taxon>
        <taxon>Operophtera</taxon>
    </lineage>
</organism>
<dbReference type="CDD" id="cd05327">
    <property type="entry name" value="retinol-DH_like_SDR_c_like"/>
    <property type="match status" value="1"/>
</dbReference>
<accession>A0A0L7LKJ0</accession>
<dbReference type="Gene3D" id="3.40.50.720">
    <property type="entry name" value="NAD(P)-binding Rossmann-like Domain"/>
    <property type="match status" value="1"/>
</dbReference>